<feature type="region of interest" description="Disordered" evidence="11">
    <location>
        <begin position="859"/>
        <end position="1006"/>
    </location>
</feature>
<dbReference type="Proteomes" id="UP000298030">
    <property type="component" value="Unassembled WGS sequence"/>
</dbReference>
<organism evidence="12 13">
    <name type="scientific">Coprinellus micaceus</name>
    <name type="common">Glistening ink-cap mushroom</name>
    <name type="synonym">Coprinus micaceus</name>
    <dbReference type="NCBI Taxonomy" id="71717"/>
    <lineage>
        <taxon>Eukaryota</taxon>
        <taxon>Fungi</taxon>
        <taxon>Dikarya</taxon>
        <taxon>Basidiomycota</taxon>
        <taxon>Agaricomycotina</taxon>
        <taxon>Agaricomycetes</taxon>
        <taxon>Agaricomycetidae</taxon>
        <taxon>Agaricales</taxon>
        <taxon>Agaricineae</taxon>
        <taxon>Psathyrellaceae</taxon>
        <taxon>Coprinellus</taxon>
    </lineage>
</organism>
<evidence type="ECO:0000256" key="9">
    <source>
        <dbReference type="ARBA" id="ARBA00023180"/>
    </source>
</evidence>
<dbReference type="PANTHER" id="PTHR31030:SF1">
    <property type="entry name" value="PLASMA MEMBRANE FUSION PROTEIN PRM1"/>
    <property type="match status" value="1"/>
</dbReference>
<feature type="compositionally biased region" description="Polar residues" evidence="11">
    <location>
        <begin position="902"/>
        <end position="920"/>
    </location>
</feature>
<keyword evidence="6 10" id="KW-0184">Conjugation</keyword>
<evidence type="ECO:0000313" key="12">
    <source>
        <dbReference type="EMBL" id="TEB38275.1"/>
    </source>
</evidence>
<dbReference type="GO" id="GO:0032220">
    <property type="term" value="P:plasma membrane fusion involved in cytogamy"/>
    <property type="evidence" value="ECO:0007669"/>
    <property type="project" value="TreeGrafter"/>
</dbReference>
<feature type="region of interest" description="Disordered" evidence="11">
    <location>
        <begin position="817"/>
        <end position="845"/>
    </location>
</feature>
<dbReference type="EMBL" id="QPFP01000003">
    <property type="protein sequence ID" value="TEB38275.1"/>
    <property type="molecule type" value="Genomic_DNA"/>
</dbReference>
<comment type="subcellular location">
    <subcellularLocation>
        <location evidence="2 10">Cell membrane</location>
        <topology evidence="2 10">Multi-pass membrane protein</topology>
    </subcellularLocation>
</comment>
<reference evidence="12 13" key="1">
    <citation type="journal article" date="2019" name="Nat. Ecol. Evol.">
        <title>Megaphylogeny resolves global patterns of mushroom evolution.</title>
        <authorList>
            <person name="Varga T."/>
            <person name="Krizsan K."/>
            <person name="Foldi C."/>
            <person name="Dima B."/>
            <person name="Sanchez-Garcia M."/>
            <person name="Sanchez-Ramirez S."/>
            <person name="Szollosi G.J."/>
            <person name="Szarkandi J.G."/>
            <person name="Papp V."/>
            <person name="Albert L."/>
            <person name="Andreopoulos W."/>
            <person name="Angelini C."/>
            <person name="Antonin V."/>
            <person name="Barry K.W."/>
            <person name="Bougher N.L."/>
            <person name="Buchanan P."/>
            <person name="Buyck B."/>
            <person name="Bense V."/>
            <person name="Catcheside P."/>
            <person name="Chovatia M."/>
            <person name="Cooper J."/>
            <person name="Damon W."/>
            <person name="Desjardin D."/>
            <person name="Finy P."/>
            <person name="Geml J."/>
            <person name="Haridas S."/>
            <person name="Hughes K."/>
            <person name="Justo A."/>
            <person name="Karasinski D."/>
            <person name="Kautmanova I."/>
            <person name="Kiss B."/>
            <person name="Kocsube S."/>
            <person name="Kotiranta H."/>
            <person name="LaButti K.M."/>
            <person name="Lechner B.E."/>
            <person name="Liimatainen K."/>
            <person name="Lipzen A."/>
            <person name="Lukacs Z."/>
            <person name="Mihaltcheva S."/>
            <person name="Morgado L.N."/>
            <person name="Niskanen T."/>
            <person name="Noordeloos M.E."/>
            <person name="Ohm R.A."/>
            <person name="Ortiz-Santana B."/>
            <person name="Ovrebo C."/>
            <person name="Racz N."/>
            <person name="Riley R."/>
            <person name="Savchenko A."/>
            <person name="Shiryaev A."/>
            <person name="Soop K."/>
            <person name="Spirin V."/>
            <person name="Szebenyi C."/>
            <person name="Tomsovsky M."/>
            <person name="Tulloss R.E."/>
            <person name="Uehling J."/>
            <person name="Grigoriev I.V."/>
            <person name="Vagvolgyi C."/>
            <person name="Papp T."/>
            <person name="Martin F.M."/>
            <person name="Miettinen O."/>
            <person name="Hibbett D.S."/>
            <person name="Nagy L.G."/>
        </authorList>
    </citation>
    <scope>NUCLEOTIDE SEQUENCE [LARGE SCALE GENOMIC DNA]</scope>
    <source>
        <strain evidence="12 13">FP101781</strain>
    </source>
</reference>
<proteinExistence type="inferred from homology"/>
<comment type="function">
    <text evidence="1 10">Involved in cell fusion during mating by stabilizing the plasma membrane fusion event.</text>
</comment>
<comment type="caution">
    <text evidence="10">Lacks conserved residue(s) required for the propagation of feature annotation.</text>
</comment>
<evidence type="ECO:0000256" key="1">
    <source>
        <dbReference type="ARBA" id="ARBA00002512"/>
    </source>
</evidence>
<accession>A0A4Y7TVR7</accession>
<evidence type="ECO:0000256" key="7">
    <source>
        <dbReference type="ARBA" id="ARBA00022989"/>
    </source>
</evidence>
<dbReference type="PANTHER" id="PTHR31030">
    <property type="entry name" value="PLASMA MEMBRANE FUSION PROTEIN PRM1"/>
    <property type="match status" value="1"/>
</dbReference>
<feature type="transmembrane region" description="Helical" evidence="10">
    <location>
        <begin position="610"/>
        <end position="633"/>
    </location>
</feature>
<feature type="transmembrane region" description="Helical" evidence="10">
    <location>
        <begin position="27"/>
        <end position="45"/>
    </location>
</feature>
<sequence length="1040" mass="113266">MAFFQQQPPAYDDAQTTLTPYLTLPHLLSLTWLAYPIISLIFASLDSTQNAILGAKDDLLASCKAAEEAATAAASMPRYMAIATNEQFADAVNASLRGARQALVLSLTVMEAVINFIIDLYRSIFLCFLELVVRGGLAILIGAVDELNKAVQAVAGGLRDSIQTSIGGFINGLRATIEGINNALPFGLGKIEVPDLQVPNLDGLNNIQIPSSFQESLERLNATIPTVSDIKGKLEEIINTPFELLKKDINDTFAGIEFQGSALPVPQQNRLAFCDKMDTSVVDNIGRDIIKAFKIGILILFLLALLLIGLNCLLTWWKWRCMKSHLEYTRQAWMTDPTMAHAKGSTMDSTPQVTLNDHNLMVLNANSEHPLVTRITNQVSQKLRLKPRNHTKLQWFFNYIFHPPAVACLLIGVFGLLLIEVQLLAMGPMVDKYKGQAADSARDFSLFIADSINQSMLNQSAEYAREVNLKVDNVQTTINDGVFGWVGVTTTQINTTINEFYTDLTDGVDKVFGGTILATPASEFIRCLIGSKVDAIENALTFLHDNLKVDMPRVNETVLILSPETVNEASAPIAAAAIGGGGNGGEDDGGLVGRLVNGYANQLKKERITFGIFLGIWGIVVLMGLGVILWHSFGAPALERRRRDRYLREQREALPEAYSVPQRDGAATPQGDRLNLMNGSDVKDPQWNGGAVATNDLPQFTPLPSPHRTAFRPFWRSGAAAQEDGIHHEAVSTESLATTGDKPNLKTRMMSLRNTGKRDAEAQKEGEGQGDGWLGRVRKSIFGGKKEEEAGDYDFWEKYKNRPQLKIVVDTASDRTFVVPRPDPEPAPKSRWSASPTESSTLGGWRSIMSLSSKKDALETPIVSQIPPRRRVPPPPGLRHNPSVPSDIGASPDDPFRASFAPPSTSNHARTTSDPFNNPASIVPPTYPIPLHSAYQGAPSPLSTRPSPTRSPRTSPSTHKRVSSAPMWRVTNGSPADLASVSSTDSPRATLKQPAGLGGPADEVNPFVTPFDDEHRVQIVKPGVTRKSLKADNPFGGMAL</sequence>
<dbReference type="OrthoDB" id="10248838at2759"/>
<dbReference type="GO" id="GO:0043332">
    <property type="term" value="C:mating projection tip"/>
    <property type="evidence" value="ECO:0007669"/>
    <property type="project" value="UniProtKB-UniRule"/>
</dbReference>
<evidence type="ECO:0000256" key="8">
    <source>
        <dbReference type="ARBA" id="ARBA00023136"/>
    </source>
</evidence>
<name>A0A4Y7TVR7_COPMI</name>
<evidence type="ECO:0000256" key="3">
    <source>
        <dbReference type="ARBA" id="ARBA00010780"/>
    </source>
</evidence>
<keyword evidence="8 10" id="KW-0472">Membrane</keyword>
<dbReference type="STRING" id="71717.A0A4Y7TVR7"/>
<dbReference type="InterPro" id="IPR026777">
    <property type="entry name" value="PRM1"/>
</dbReference>
<feature type="transmembrane region" description="Helical" evidence="10">
    <location>
        <begin position="295"/>
        <end position="317"/>
    </location>
</feature>
<evidence type="ECO:0000256" key="11">
    <source>
        <dbReference type="SAM" id="MobiDB-lite"/>
    </source>
</evidence>
<evidence type="ECO:0000256" key="10">
    <source>
        <dbReference type="RuleBase" id="RU366035"/>
    </source>
</evidence>
<protein>
    <recommendedName>
        <fullName evidence="10">Plasma membrane fusion protein PRM1</fullName>
    </recommendedName>
</protein>
<keyword evidence="9" id="KW-0325">Glycoprotein</keyword>
<feature type="compositionally biased region" description="Low complexity" evidence="11">
    <location>
        <begin position="939"/>
        <end position="957"/>
    </location>
</feature>
<feature type="compositionally biased region" description="Polar residues" evidence="11">
    <location>
        <begin position="832"/>
        <end position="842"/>
    </location>
</feature>
<keyword evidence="4 10" id="KW-1003">Cell membrane</keyword>
<evidence type="ECO:0000256" key="5">
    <source>
        <dbReference type="ARBA" id="ARBA00022692"/>
    </source>
</evidence>
<comment type="caution">
    <text evidence="12">The sequence shown here is derived from an EMBL/GenBank/DDBJ whole genome shotgun (WGS) entry which is preliminary data.</text>
</comment>
<dbReference type="GO" id="GO:0005886">
    <property type="term" value="C:plasma membrane"/>
    <property type="evidence" value="ECO:0007669"/>
    <property type="project" value="UniProtKB-SubCell"/>
</dbReference>
<keyword evidence="5 10" id="KW-0812">Transmembrane</keyword>
<feature type="transmembrane region" description="Helical" evidence="10">
    <location>
        <begin position="396"/>
        <end position="419"/>
    </location>
</feature>
<gene>
    <name evidence="12" type="ORF">FA13DRAFT_1725922</name>
</gene>
<evidence type="ECO:0000256" key="2">
    <source>
        <dbReference type="ARBA" id="ARBA00004651"/>
    </source>
</evidence>
<keyword evidence="13" id="KW-1185">Reference proteome</keyword>
<keyword evidence="7 10" id="KW-1133">Transmembrane helix</keyword>
<comment type="similarity">
    <text evidence="3 10">Belongs to the PRM1 family.</text>
</comment>
<dbReference type="AlphaFoldDB" id="A0A4Y7TVR7"/>
<evidence type="ECO:0000256" key="6">
    <source>
        <dbReference type="ARBA" id="ARBA00022971"/>
    </source>
</evidence>
<evidence type="ECO:0000313" key="13">
    <source>
        <dbReference type="Proteomes" id="UP000298030"/>
    </source>
</evidence>
<evidence type="ECO:0000256" key="4">
    <source>
        <dbReference type="ARBA" id="ARBA00022475"/>
    </source>
</evidence>